<protein>
    <submittedName>
        <fullName evidence="1">Uncharacterized protein</fullName>
    </submittedName>
</protein>
<organism evidence="1 2">
    <name type="scientific">Streptomyces glaucus</name>
    <dbReference type="NCBI Taxonomy" id="284029"/>
    <lineage>
        <taxon>Bacteria</taxon>
        <taxon>Bacillati</taxon>
        <taxon>Actinomycetota</taxon>
        <taxon>Actinomycetes</taxon>
        <taxon>Kitasatosporales</taxon>
        <taxon>Streptomycetaceae</taxon>
        <taxon>Streptomyces</taxon>
    </lineage>
</organism>
<accession>A0ABN3JZW8</accession>
<keyword evidence="2" id="KW-1185">Reference proteome</keyword>
<proteinExistence type="predicted"/>
<dbReference type="EMBL" id="BAAATK010000025">
    <property type="protein sequence ID" value="GAA2444151.1"/>
    <property type="molecule type" value="Genomic_DNA"/>
</dbReference>
<sequence length="63" mass="6827">MQIHTAPNFDALEPTFGYADITFTSAYDKTDEGLGEGMYDAADRDLTVFTCVGAERTASKGRS</sequence>
<reference evidence="1 2" key="1">
    <citation type="journal article" date="2019" name="Int. J. Syst. Evol. Microbiol.">
        <title>The Global Catalogue of Microorganisms (GCM) 10K type strain sequencing project: providing services to taxonomists for standard genome sequencing and annotation.</title>
        <authorList>
            <consortium name="The Broad Institute Genomics Platform"/>
            <consortium name="The Broad Institute Genome Sequencing Center for Infectious Disease"/>
            <person name="Wu L."/>
            <person name="Ma J."/>
        </authorList>
    </citation>
    <scope>NUCLEOTIDE SEQUENCE [LARGE SCALE GENOMIC DNA]</scope>
    <source>
        <strain evidence="1 2">JCM 6922</strain>
    </source>
</reference>
<gene>
    <name evidence="1" type="ORF">GCM10010421_39120</name>
</gene>
<dbReference type="Proteomes" id="UP001500460">
    <property type="component" value="Unassembled WGS sequence"/>
</dbReference>
<dbReference type="RefSeq" id="WP_344605174.1">
    <property type="nucleotide sequence ID" value="NZ_BAAATK010000025.1"/>
</dbReference>
<evidence type="ECO:0000313" key="1">
    <source>
        <dbReference type="EMBL" id="GAA2444151.1"/>
    </source>
</evidence>
<evidence type="ECO:0000313" key="2">
    <source>
        <dbReference type="Proteomes" id="UP001500460"/>
    </source>
</evidence>
<name>A0ABN3JZW8_9ACTN</name>
<comment type="caution">
    <text evidence="1">The sequence shown here is derived from an EMBL/GenBank/DDBJ whole genome shotgun (WGS) entry which is preliminary data.</text>
</comment>